<comment type="similarity">
    <text evidence="1">Belongs to the transglycosylase Slt family.</text>
</comment>
<dbReference type="Proteomes" id="UP000282977">
    <property type="component" value="Unassembled WGS sequence"/>
</dbReference>
<feature type="signal peptide" evidence="4">
    <location>
        <begin position="1"/>
        <end position="24"/>
    </location>
</feature>
<name>A0A437J3A7_9SPHN</name>
<protein>
    <submittedName>
        <fullName evidence="6">Lytic transglycosylase domain-containing protein</fullName>
    </submittedName>
</protein>
<dbReference type="RefSeq" id="WP_127692117.1">
    <property type="nucleotide sequence ID" value="NZ_RZUL01000015.1"/>
</dbReference>
<keyword evidence="7" id="KW-1185">Reference proteome</keyword>
<dbReference type="Pfam" id="PF01464">
    <property type="entry name" value="SLT"/>
    <property type="match status" value="1"/>
</dbReference>
<evidence type="ECO:0000256" key="1">
    <source>
        <dbReference type="ARBA" id="ARBA00007734"/>
    </source>
</evidence>
<dbReference type="EMBL" id="RZUL01000015">
    <property type="protein sequence ID" value="RVT38739.1"/>
    <property type="molecule type" value="Genomic_DNA"/>
</dbReference>
<evidence type="ECO:0000259" key="5">
    <source>
        <dbReference type="Pfam" id="PF01464"/>
    </source>
</evidence>
<feature type="domain" description="Transglycosylase SLT" evidence="5">
    <location>
        <begin position="43"/>
        <end position="143"/>
    </location>
</feature>
<accession>A0A437J3A7</accession>
<evidence type="ECO:0000313" key="6">
    <source>
        <dbReference type="EMBL" id="RVT38739.1"/>
    </source>
</evidence>
<evidence type="ECO:0000256" key="3">
    <source>
        <dbReference type="SAM" id="MobiDB-lite"/>
    </source>
</evidence>
<proteinExistence type="inferred from homology"/>
<dbReference type="PANTHER" id="PTHR37423">
    <property type="entry name" value="SOLUBLE LYTIC MUREIN TRANSGLYCOSYLASE-RELATED"/>
    <property type="match status" value="1"/>
</dbReference>
<evidence type="ECO:0000256" key="2">
    <source>
        <dbReference type="ARBA" id="ARBA00009387"/>
    </source>
</evidence>
<dbReference type="InterPro" id="IPR008258">
    <property type="entry name" value="Transglycosylase_SLT_dom_1"/>
</dbReference>
<evidence type="ECO:0000313" key="7">
    <source>
        <dbReference type="Proteomes" id="UP000282977"/>
    </source>
</evidence>
<gene>
    <name evidence="6" type="ORF">ENE74_17305</name>
</gene>
<sequence length="233" mass="24706">MQLRRLGFAALAALAMFGAAPAFGQDAADPAAPRTVDTAAHVAEASLRFGIPEQWIYAVMRAESAGRIGAVSSAGAMGLMQLMPGTWARQRARFRLGSDPFDPRDNILAGTSYLREMYDSYGAYGMLAAYNAGPGRYQEWRDRGRPLPAETRAYVAKIAPMLQSDSIANVVASASPVQQVRIAWTQSELFAARTAATEAAASADVSEGTAATPPASLRPHGGLFVPVSGNRDQ</sequence>
<dbReference type="OrthoDB" id="9801695at2"/>
<dbReference type="Gene3D" id="1.10.530.10">
    <property type="match status" value="1"/>
</dbReference>
<organism evidence="6 7">
    <name type="scientific">Sphingobium algorifonticola</name>
    <dbReference type="NCBI Taxonomy" id="2008318"/>
    <lineage>
        <taxon>Bacteria</taxon>
        <taxon>Pseudomonadati</taxon>
        <taxon>Pseudomonadota</taxon>
        <taxon>Alphaproteobacteria</taxon>
        <taxon>Sphingomonadales</taxon>
        <taxon>Sphingomonadaceae</taxon>
        <taxon>Sphingobium</taxon>
    </lineage>
</organism>
<dbReference type="PANTHER" id="PTHR37423:SF2">
    <property type="entry name" value="MEMBRANE-BOUND LYTIC MUREIN TRANSGLYCOSYLASE C"/>
    <property type="match status" value="1"/>
</dbReference>
<feature type="region of interest" description="Disordered" evidence="3">
    <location>
        <begin position="202"/>
        <end position="233"/>
    </location>
</feature>
<dbReference type="CDD" id="cd00254">
    <property type="entry name" value="LT-like"/>
    <property type="match status" value="1"/>
</dbReference>
<reference evidence="6 7" key="1">
    <citation type="submission" date="2019-01" db="EMBL/GenBank/DDBJ databases">
        <authorList>
            <person name="Chen W.-M."/>
        </authorList>
    </citation>
    <scope>NUCLEOTIDE SEQUENCE [LARGE SCALE GENOMIC DNA]</scope>
    <source>
        <strain evidence="6 7">TLA-22</strain>
    </source>
</reference>
<comment type="caution">
    <text evidence="6">The sequence shown here is derived from an EMBL/GenBank/DDBJ whole genome shotgun (WGS) entry which is preliminary data.</text>
</comment>
<dbReference type="InterPro" id="IPR023346">
    <property type="entry name" value="Lysozyme-like_dom_sf"/>
</dbReference>
<dbReference type="AlphaFoldDB" id="A0A437J3A7"/>
<comment type="similarity">
    <text evidence="2">Belongs to the virb1 family.</text>
</comment>
<keyword evidence="4" id="KW-0732">Signal</keyword>
<evidence type="ECO:0000256" key="4">
    <source>
        <dbReference type="SAM" id="SignalP"/>
    </source>
</evidence>
<dbReference type="SUPFAM" id="SSF53955">
    <property type="entry name" value="Lysozyme-like"/>
    <property type="match status" value="1"/>
</dbReference>
<feature type="chain" id="PRO_5019291257" evidence="4">
    <location>
        <begin position="25"/>
        <end position="233"/>
    </location>
</feature>